<dbReference type="PANTHER" id="PTHR10000">
    <property type="entry name" value="PHOSPHOSERINE PHOSPHATASE"/>
    <property type="match status" value="1"/>
</dbReference>
<keyword evidence="1" id="KW-0378">Hydrolase</keyword>
<dbReference type="PROSITE" id="PS01229">
    <property type="entry name" value="COF_2"/>
    <property type="match status" value="1"/>
</dbReference>
<name>A0A432V388_9HYPH</name>
<dbReference type="GO" id="GO:0000287">
    <property type="term" value="F:magnesium ion binding"/>
    <property type="evidence" value="ECO:0007669"/>
    <property type="project" value="TreeGrafter"/>
</dbReference>
<dbReference type="SUPFAM" id="SSF56784">
    <property type="entry name" value="HAD-like"/>
    <property type="match status" value="1"/>
</dbReference>
<dbReference type="AlphaFoldDB" id="A0A432V388"/>
<keyword evidence="2" id="KW-1185">Reference proteome</keyword>
<dbReference type="Gene3D" id="3.40.50.1000">
    <property type="entry name" value="HAD superfamily/HAD-like"/>
    <property type="match status" value="1"/>
</dbReference>
<dbReference type="InterPro" id="IPR023214">
    <property type="entry name" value="HAD_sf"/>
</dbReference>
<dbReference type="NCBIfam" id="TIGR00099">
    <property type="entry name" value="Cof-subfamily"/>
    <property type="match status" value="1"/>
</dbReference>
<dbReference type="InterPro" id="IPR036412">
    <property type="entry name" value="HAD-like_sf"/>
</dbReference>
<dbReference type="InterPro" id="IPR006379">
    <property type="entry name" value="HAD-SF_hydro_IIB"/>
</dbReference>
<protein>
    <submittedName>
        <fullName evidence="1">Cof-type HAD-IIB family hydrolase</fullName>
    </submittedName>
</protein>
<reference evidence="1 2" key="1">
    <citation type="submission" date="2018-11" db="EMBL/GenBank/DDBJ databases">
        <title>Pseudaminobacter arsenicus sp. nov., an arsenic-resistant bacterium isolated from arsenic-rich aquifers.</title>
        <authorList>
            <person name="Mu Y."/>
        </authorList>
    </citation>
    <scope>NUCLEOTIDE SEQUENCE [LARGE SCALE GENOMIC DNA]</scope>
    <source>
        <strain evidence="1 2">CB3</strain>
    </source>
</reference>
<dbReference type="PANTHER" id="PTHR10000:SF8">
    <property type="entry name" value="HAD SUPERFAMILY HYDROLASE-LIKE, TYPE 3"/>
    <property type="match status" value="1"/>
</dbReference>
<dbReference type="GO" id="GO:0005829">
    <property type="term" value="C:cytosol"/>
    <property type="evidence" value="ECO:0007669"/>
    <property type="project" value="TreeGrafter"/>
</dbReference>
<dbReference type="GO" id="GO:0016791">
    <property type="term" value="F:phosphatase activity"/>
    <property type="evidence" value="ECO:0007669"/>
    <property type="project" value="UniProtKB-ARBA"/>
</dbReference>
<gene>
    <name evidence="1" type="ORF">EET67_16960</name>
</gene>
<dbReference type="EMBL" id="RKST01000017">
    <property type="protein sequence ID" value="RUM96673.1"/>
    <property type="molecule type" value="Genomic_DNA"/>
</dbReference>
<dbReference type="Proteomes" id="UP000281647">
    <property type="component" value="Unassembled WGS sequence"/>
</dbReference>
<evidence type="ECO:0000313" key="2">
    <source>
        <dbReference type="Proteomes" id="UP000281647"/>
    </source>
</evidence>
<dbReference type="InterPro" id="IPR000150">
    <property type="entry name" value="Cof"/>
</dbReference>
<proteinExistence type="predicted"/>
<dbReference type="NCBIfam" id="TIGR01484">
    <property type="entry name" value="HAD-SF-IIB"/>
    <property type="match status" value="1"/>
</dbReference>
<evidence type="ECO:0000313" key="1">
    <source>
        <dbReference type="EMBL" id="RUM96673.1"/>
    </source>
</evidence>
<accession>A0A432V388</accession>
<dbReference type="Pfam" id="PF08282">
    <property type="entry name" value="Hydrolase_3"/>
    <property type="match status" value="1"/>
</dbReference>
<organism evidence="1 2">
    <name type="scientific">Borborobacter arsenicus</name>
    <dbReference type="NCBI Taxonomy" id="1851146"/>
    <lineage>
        <taxon>Bacteria</taxon>
        <taxon>Pseudomonadati</taxon>
        <taxon>Pseudomonadota</taxon>
        <taxon>Alphaproteobacteria</taxon>
        <taxon>Hyphomicrobiales</taxon>
        <taxon>Phyllobacteriaceae</taxon>
        <taxon>Borborobacter</taxon>
    </lineage>
</organism>
<dbReference type="Gene3D" id="3.30.1240.10">
    <property type="match status" value="1"/>
</dbReference>
<sequence length="280" mass="29977">MMRQPISLIALDVDRTTLTDDYRLLPAVVEAVARAAEADVQVVAATARAPNALRDIAAALGLRGPSVCLNGAWTGTILPDEAVMERGVAMDLTRTKILIAEAEAAGLNPCWFTEAGWHALSEGHLVEREARATQTEPVLTPSLECFGEPVFKVLCLETERSGDALDRLMVRFTDEFSFVRSDRHLIEITANGVSKQGAIAALTRRLGVDRESVAAIGDSENDLDLIRWAGFGVAMGNGTEVVKRAADWVTWSNAHAGAAFAIDTIIAANRAAICPAGIRT</sequence>
<comment type="caution">
    <text evidence="1">The sequence shown here is derived from an EMBL/GenBank/DDBJ whole genome shotgun (WGS) entry which is preliminary data.</text>
</comment>
<dbReference type="OrthoDB" id="7847955at2"/>